<dbReference type="InterPro" id="IPR018319">
    <property type="entry name" value="SelA-like"/>
</dbReference>
<evidence type="ECO:0000256" key="3">
    <source>
        <dbReference type="ARBA" id="ARBA00044507"/>
    </source>
</evidence>
<comment type="similarity">
    <text evidence="3">Belongs to the SelA family.</text>
</comment>
<dbReference type="KEGG" id="kqu:AVR78_07110"/>
<dbReference type="Proteomes" id="UP000217648">
    <property type="component" value="Unassembled WGS sequence"/>
</dbReference>
<protein>
    <submittedName>
        <fullName evidence="5">SelA-like pyridoxal phosphate-dependent enzyme</fullName>
    </submittedName>
</protein>
<evidence type="ECO:0000313" key="6">
    <source>
        <dbReference type="Proteomes" id="UP000217648"/>
    </source>
</evidence>
<dbReference type="GO" id="GO:0004125">
    <property type="term" value="F:L-seryl-tRNA(Sec) selenium transferase activity"/>
    <property type="evidence" value="ECO:0007669"/>
    <property type="project" value="TreeGrafter"/>
</dbReference>
<dbReference type="FunFam" id="3.40.640.10:FF:000056">
    <property type="entry name" value="SelA-like pyridoxal phosphate-dependent enzyme"/>
    <property type="match status" value="1"/>
</dbReference>
<sequence>MPSIFEKYHLKQVINTSGRMTALGVSTPRPEVVEAAMAGMNQYFEMKDLVNKTGEYIARLLDVEGATVVSCASAGIAQSVAAVLVKDSDWLLENLHVTPIENNEIVLPKGHNVNFGAPVGTMVALGGGKLVEAGYANECSAEQLAAAITPRTAAILYIKSHHCVQKSMLNVAQAAEVARQHHLPLIVDAAAEEDLQCYYRMGADLVIYSGAKAIEGPTSGLVIGKTQYVEWVKRQSMGIGRAMKVGKEGILGLTCAIEHYLTASKESGEEMVTKMTPFIEQLNTLNGVTARVVWDSAGRDIARAEIKFDEAVTGVKTGDLVNALKQGEYAIYFRGYKANEGIIEADVRSVNTQQLAVVARRIAEVLHKEKQA</sequence>
<name>A0A2A5MH16_9ENTR</name>
<dbReference type="SUPFAM" id="SSF53383">
    <property type="entry name" value="PLP-dependent transferases"/>
    <property type="match status" value="1"/>
</dbReference>
<evidence type="ECO:0000256" key="2">
    <source>
        <dbReference type="ARBA" id="ARBA00022898"/>
    </source>
</evidence>
<evidence type="ECO:0000256" key="4">
    <source>
        <dbReference type="PIRSR" id="PIRSR618319-50"/>
    </source>
</evidence>
<keyword evidence="2 4" id="KW-0663">Pyridoxal phosphate</keyword>
<evidence type="ECO:0000256" key="1">
    <source>
        <dbReference type="ARBA" id="ARBA00001933"/>
    </source>
</evidence>
<dbReference type="NCBIfam" id="TIGR01437">
    <property type="entry name" value="selA_rel"/>
    <property type="match status" value="1"/>
</dbReference>
<comment type="caution">
    <text evidence="5">The sequence shown here is derived from an EMBL/GenBank/DDBJ whole genome shotgun (WGS) entry which is preliminary data.</text>
</comment>
<dbReference type="PANTHER" id="PTHR32328:SF0">
    <property type="entry name" value="L-SERYL-TRNA(SEC) SELENIUM TRANSFERASE"/>
    <property type="match status" value="1"/>
</dbReference>
<dbReference type="InterPro" id="IPR015421">
    <property type="entry name" value="PyrdxlP-dep_Trfase_major"/>
</dbReference>
<feature type="modified residue" description="N6-(pyridoxal phosphate)lysine" evidence="4">
    <location>
        <position position="212"/>
    </location>
</feature>
<reference evidence="5 6" key="1">
    <citation type="submission" date="2017-09" db="EMBL/GenBank/DDBJ databases">
        <title>Mdr eskape-Ghana.</title>
        <authorList>
            <person name="Agyepong N."/>
            <person name="Janice J."/>
            <person name="Samuelsen O."/>
            <person name="Owusu-Ofori A."/>
            <person name="Sundsfjord A."/>
            <person name="Essack S."/>
            <person name="Pedersen T."/>
        </authorList>
    </citation>
    <scope>NUCLEOTIDE SEQUENCE [LARGE SCALE GENOMIC DNA]</scope>
    <source>
        <strain evidence="5 6">46</strain>
    </source>
</reference>
<dbReference type="Pfam" id="PF03841">
    <property type="entry name" value="SelA"/>
    <property type="match status" value="1"/>
</dbReference>
<comment type="cofactor">
    <cofactor evidence="1 4">
        <name>pyridoxal 5'-phosphate</name>
        <dbReference type="ChEBI" id="CHEBI:597326"/>
    </cofactor>
</comment>
<organism evidence="5 6">
    <name type="scientific">Klebsiella quasipneumoniae</name>
    <dbReference type="NCBI Taxonomy" id="1463165"/>
    <lineage>
        <taxon>Bacteria</taxon>
        <taxon>Pseudomonadati</taxon>
        <taxon>Pseudomonadota</taxon>
        <taxon>Gammaproteobacteria</taxon>
        <taxon>Enterobacterales</taxon>
        <taxon>Enterobacteriaceae</taxon>
        <taxon>Klebsiella/Raoultella group</taxon>
        <taxon>Klebsiella</taxon>
        <taxon>Klebsiella pneumoniae complex</taxon>
    </lineage>
</organism>
<dbReference type="InterPro" id="IPR015424">
    <property type="entry name" value="PyrdxlP-dep_Trfase"/>
</dbReference>
<proteinExistence type="inferred from homology"/>
<gene>
    <name evidence="5" type="ORF">CP911_18555</name>
</gene>
<dbReference type="InterPro" id="IPR006337">
    <property type="entry name" value="DgaE-like"/>
</dbReference>
<dbReference type="Gene3D" id="3.40.640.10">
    <property type="entry name" value="Type I PLP-dependent aspartate aminotransferase-like (Major domain)"/>
    <property type="match status" value="1"/>
</dbReference>
<accession>A0A2A5MH16</accession>
<dbReference type="EMBL" id="NXHG01000011">
    <property type="protein sequence ID" value="PCM60147.1"/>
    <property type="molecule type" value="Genomic_DNA"/>
</dbReference>
<evidence type="ECO:0000313" key="5">
    <source>
        <dbReference type="EMBL" id="PCM60147.1"/>
    </source>
</evidence>
<dbReference type="PANTHER" id="PTHR32328">
    <property type="entry name" value="L-SERYL-TRNA(SEC) SELENIUM TRANSFERASE"/>
    <property type="match status" value="1"/>
</dbReference>
<dbReference type="RefSeq" id="WP_004206506.1">
    <property type="nucleotide sequence ID" value="NZ_AOGO01000027.1"/>
</dbReference>
<dbReference type="AlphaFoldDB" id="A0A2A5MH16"/>
<dbReference type="STRING" id="1463164.KQS06HV_230240"/>